<evidence type="ECO:0000256" key="4">
    <source>
        <dbReference type="ARBA" id="ARBA00022777"/>
    </source>
</evidence>
<protein>
    <submittedName>
        <fullName evidence="10">Uncharacterized protein</fullName>
    </submittedName>
</protein>
<dbReference type="OrthoDB" id="9791419at2"/>
<dbReference type="PROSITE" id="PS00107">
    <property type="entry name" value="PROTEIN_KINASE_ATP"/>
    <property type="match status" value="1"/>
</dbReference>
<dbReference type="EMBL" id="CP030032">
    <property type="protein sequence ID" value="AWV90192.1"/>
    <property type="molecule type" value="Genomic_DNA"/>
</dbReference>
<evidence type="ECO:0000313" key="11">
    <source>
        <dbReference type="Proteomes" id="UP000249799"/>
    </source>
</evidence>
<keyword evidence="2" id="KW-0808">Transferase</keyword>
<keyword evidence="3" id="KW-0547">Nucleotide-binding</keyword>
<feature type="compositionally biased region" description="Polar residues" evidence="8">
    <location>
        <begin position="593"/>
        <end position="607"/>
    </location>
</feature>
<keyword evidence="5" id="KW-0067">ATP-binding</keyword>
<dbReference type="PANTHER" id="PTHR43289:SF34">
    <property type="entry name" value="SERINE_THREONINE-PROTEIN KINASE YBDM-RELATED"/>
    <property type="match status" value="1"/>
</dbReference>
<feature type="compositionally biased region" description="Low complexity" evidence="8">
    <location>
        <begin position="567"/>
        <end position="578"/>
    </location>
</feature>
<comment type="catalytic activity">
    <reaction evidence="6">
        <text>L-threonyl-[protein] + ATP = O-phospho-L-threonyl-[protein] + ADP + H(+)</text>
        <dbReference type="Rhea" id="RHEA:46608"/>
        <dbReference type="Rhea" id="RHEA-COMP:11060"/>
        <dbReference type="Rhea" id="RHEA-COMP:11605"/>
        <dbReference type="ChEBI" id="CHEBI:15378"/>
        <dbReference type="ChEBI" id="CHEBI:30013"/>
        <dbReference type="ChEBI" id="CHEBI:30616"/>
        <dbReference type="ChEBI" id="CHEBI:61977"/>
        <dbReference type="ChEBI" id="CHEBI:456216"/>
        <dbReference type="EC" id="2.7.11.1"/>
    </reaction>
</comment>
<dbReference type="PANTHER" id="PTHR43289">
    <property type="entry name" value="MITOGEN-ACTIVATED PROTEIN KINASE KINASE KINASE 20-RELATED"/>
    <property type="match status" value="1"/>
</dbReference>
<evidence type="ECO:0000313" key="10">
    <source>
        <dbReference type="EMBL" id="AWV90192.1"/>
    </source>
</evidence>
<dbReference type="SUPFAM" id="SSF56112">
    <property type="entry name" value="Protein kinase-like (PK-like)"/>
    <property type="match status" value="1"/>
</dbReference>
<evidence type="ECO:0000256" key="5">
    <source>
        <dbReference type="ARBA" id="ARBA00022840"/>
    </source>
</evidence>
<dbReference type="InterPro" id="IPR008271">
    <property type="entry name" value="Ser/Thr_kinase_AS"/>
</dbReference>
<gene>
    <name evidence="10" type="ORF">DN745_12955</name>
</gene>
<dbReference type="AlphaFoldDB" id="A0A2Z4FMP1"/>
<dbReference type="FunFam" id="3.30.200.20:FF:000035">
    <property type="entry name" value="Serine/threonine protein kinase Stk1"/>
    <property type="match status" value="1"/>
</dbReference>
<dbReference type="InterPro" id="IPR017441">
    <property type="entry name" value="Protein_kinase_ATP_BS"/>
</dbReference>
<dbReference type="Gene3D" id="3.30.200.20">
    <property type="entry name" value="Phosphorylase Kinase, domain 1"/>
    <property type="match status" value="1"/>
</dbReference>
<dbReference type="SMART" id="SM00220">
    <property type="entry name" value="S_TKc"/>
    <property type="match status" value="1"/>
</dbReference>
<accession>A0A2Z4FMP1</accession>
<feature type="compositionally biased region" description="Polar residues" evidence="8">
    <location>
        <begin position="498"/>
        <end position="508"/>
    </location>
</feature>
<evidence type="ECO:0000256" key="6">
    <source>
        <dbReference type="ARBA" id="ARBA00047899"/>
    </source>
</evidence>
<proteinExistence type="predicted"/>
<dbReference type="RefSeq" id="WP_111335440.1">
    <property type="nucleotide sequence ID" value="NZ_CP030032.1"/>
</dbReference>
<feature type="transmembrane region" description="Helical" evidence="9">
    <location>
        <begin position="469"/>
        <end position="493"/>
    </location>
</feature>
<keyword evidence="9" id="KW-0472">Membrane</keyword>
<name>A0A2Z4FMP1_9DELT</name>
<dbReference type="KEGG" id="bsed:DN745_12955"/>
<keyword evidence="1" id="KW-0723">Serine/threonine-protein kinase</keyword>
<dbReference type="InterPro" id="IPR011009">
    <property type="entry name" value="Kinase-like_dom_sf"/>
</dbReference>
<evidence type="ECO:0000256" key="3">
    <source>
        <dbReference type="ARBA" id="ARBA00022741"/>
    </source>
</evidence>
<reference evidence="10 11" key="1">
    <citation type="submission" date="2018-06" db="EMBL/GenBank/DDBJ databases">
        <title>Lujinxingia sediminis gen. nov. sp. nov., a new facultative anaerobic member of the class Deltaproteobacteria, and proposal of Lujinxingaceae fam. nov.</title>
        <authorList>
            <person name="Guo L.-Y."/>
            <person name="Li C.-M."/>
            <person name="Wang S."/>
            <person name="Du Z.-J."/>
        </authorList>
    </citation>
    <scope>NUCLEOTIDE SEQUENCE [LARGE SCALE GENOMIC DNA]</scope>
    <source>
        <strain evidence="10 11">FA350</strain>
    </source>
</reference>
<keyword evidence="11" id="KW-1185">Reference proteome</keyword>
<keyword evidence="9" id="KW-0812">Transmembrane</keyword>
<comment type="catalytic activity">
    <reaction evidence="7">
        <text>L-seryl-[protein] + ATP = O-phospho-L-seryl-[protein] + ADP + H(+)</text>
        <dbReference type="Rhea" id="RHEA:17989"/>
        <dbReference type="Rhea" id="RHEA-COMP:9863"/>
        <dbReference type="Rhea" id="RHEA-COMP:11604"/>
        <dbReference type="ChEBI" id="CHEBI:15378"/>
        <dbReference type="ChEBI" id="CHEBI:29999"/>
        <dbReference type="ChEBI" id="CHEBI:30616"/>
        <dbReference type="ChEBI" id="CHEBI:83421"/>
        <dbReference type="ChEBI" id="CHEBI:456216"/>
        <dbReference type="EC" id="2.7.11.1"/>
    </reaction>
</comment>
<dbReference type="GO" id="GO:0005524">
    <property type="term" value="F:ATP binding"/>
    <property type="evidence" value="ECO:0007669"/>
    <property type="project" value="UniProtKB-UniRule"/>
</dbReference>
<feature type="region of interest" description="Disordered" evidence="8">
    <location>
        <begin position="415"/>
        <end position="462"/>
    </location>
</feature>
<evidence type="ECO:0000256" key="2">
    <source>
        <dbReference type="ARBA" id="ARBA00022679"/>
    </source>
</evidence>
<evidence type="ECO:0000256" key="1">
    <source>
        <dbReference type="ARBA" id="ARBA00022527"/>
    </source>
</evidence>
<dbReference type="Pfam" id="PF00069">
    <property type="entry name" value="Pkinase"/>
    <property type="match status" value="1"/>
</dbReference>
<sequence length="640" mass="68518">MTLFCPECGEGYDNSMSVCPTDGVRLYTVAGPQASLVGEVLEGRFRIESLLGEGGMGAVYRAVQISVGRQVAVKVLHADFDDDQAALERFFREAKFVSELTHPSIVHVIDFGQEPRLKILYLVMELIEGPTLDTLIRGARLDVGFALEIAYQICGGLTDPHASHVVHRDLKPANLFVNPVSDGSIQVKICDFGIARALTRATRLTMEGGVCGTPAYMSPEQASDLQLDPRTDLYSLGVILYQMLTGWLPFDAPSSLQLMLKHIQETPPPFAEILGERALPASVELLVNDLMQKSADARPASARVVRERINRIRAELALAPIQLPAQLSAEVTTARDLFAQWIVPTEPLPNAPQPDSRELGFARTQGPSHTETQLLPPSKTQTLLINGNARQTPGPRAARSGETFKQLAMPRVLADASPAAEEVAPKQVSAPLSQPEPKPVRQRTTPQSPYTAESAEKAEPAAPASSNRLLILALALILGALLLVSVGLGFLWLNAQKTSDDTPSSAATKTPEPLSPAEDSAPREDARTTATNEAAEAVAPEVEKPAEHRPKASSQPMKPAAPKPRVTKASPAKTPVKAPAKDKAPEAAAVASGNENTTSTAQQNEAPSNAAPPKSATTPTRTEASERLDSIFGNKGLRKE</sequence>
<feature type="region of interest" description="Disordered" evidence="8">
    <location>
        <begin position="498"/>
        <end position="640"/>
    </location>
</feature>
<feature type="compositionally biased region" description="Basic and acidic residues" evidence="8">
    <location>
        <begin position="541"/>
        <end position="550"/>
    </location>
</feature>
<keyword evidence="9" id="KW-1133">Transmembrane helix</keyword>
<dbReference type="PROSITE" id="PS50011">
    <property type="entry name" value="PROTEIN_KINASE_DOM"/>
    <property type="match status" value="1"/>
</dbReference>
<feature type="compositionally biased region" description="Polar residues" evidence="8">
    <location>
        <begin position="365"/>
        <end position="379"/>
    </location>
</feature>
<dbReference type="Gene3D" id="1.10.510.10">
    <property type="entry name" value="Transferase(Phosphotransferase) domain 1"/>
    <property type="match status" value="1"/>
</dbReference>
<feature type="region of interest" description="Disordered" evidence="8">
    <location>
        <begin position="345"/>
        <end position="379"/>
    </location>
</feature>
<dbReference type="Proteomes" id="UP000249799">
    <property type="component" value="Chromosome"/>
</dbReference>
<evidence type="ECO:0000256" key="8">
    <source>
        <dbReference type="SAM" id="MobiDB-lite"/>
    </source>
</evidence>
<dbReference type="InterPro" id="IPR000719">
    <property type="entry name" value="Prot_kinase_dom"/>
</dbReference>
<evidence type="ECO:0000256" key="9">
    <source>
        <dbReference type="SAM" id="Phobius"/>
    </source>
</evidence>
<dbReference type="PROSITE" id="PS00108">
    <property type="entry name" value="PROTEIN_KINASE_ST"/>
    <property type="match status" value="1"/>
</dbReference>
<dbReference type="GO" id="GO:0004674">
    <property type="term" value="F:protein serine/threonine kinase activity"/>
    <property type="evidence" value="ECO:0007669"/>
    <property type="project" value="UniProtKB-KW"/>
</dbReference>
<keyword evidence="4" id="KW-0418">Kinase</keyword>
<organism evidence="10 11">
    <name type="scientific">Bradymonas sediminis</name>
    <dbReference type="NCBI Taxonomy" id="1548548"/>
    <lineage>
        <taxon>Bacteria</taxon>
        <taxon>Deltaproteobacteria</taxon>
        <taxon>Bradymonadales</taxon>
        <taxon>Bradymonadaceae</taxon>
        <taxon>Bradymonas</taxon>
    </lineage>
</organism>
<feature type="compositionally biased region" description="Polar residues" evidence="8">
    <location>
        <begin position="442"/>
        <end position="451"/>
    </location>
</feature>
<evidence type="ECO:0000256" key="7">
    <source>
        <dbReference type="ARBA" id="ARBA00048679"/>
    </source>
</evidence>
<dbReference type="CDD" id="cd14014">
    <property type="entry name" value="STKc_PknB_like"/>
    <property type="match status" value="1"/>
</dbReference>